<accession>A0A6S6S9X9</accession>
<dbReference type="AlphaFoldDB" id="A0A6S6S9X9"/>
<sequence>MQYDLDMKGEFSDIFKKIRDILLSYPEIKELKNAKQTSYSDKYGVIIMMRPKGKHYVLAFGKGYKLADKYPVLGGSGKIVRHLYFKSADEVDEQLIRELIEESFVLGMEAYELKKLRCSLKVNYLKS</sequence>
<gene>
    <name evidence="2" type="ORF">HELGO_WM33075</name>
</gene>
<evidence type="ECO:0000259" key="1">
    <source>
        <dbReference type="Pfam" id="PF08818"/>
    </source>
</evidence>
<feature type="domain" description="YdhG-like" evidence="1">
    <location>
        <begin position="13"/>
        <end position="103"/>
    </location>
</feature>
<dbReference type="EMBL" id="CACVAR010000084">
    <property type="protein sequence ID" value="CAA6801329.1"/>
    <property type="molecule type" value="Genomic_DNA"/>
</dbReference>
<protein>
    <recommendedName>
        <fullName evidence="1">YdhG-like domain-containing protein</fullName>
    </recommendedName>
</protein>
<proteinExistence type="predicted"/>
<reference evidence="2" key="1">
    <citation type="submission" date="2020-01" db="EMBL/GenBank/DDBJ databases">
        <authorList>
            <person name="Meier V. D."/>
            <person name="Meier V D."/>
        </authorList>
    </citation>
    <scope>NUCLEOTIDE SEQUENCE</scope>
    <source>
        <strain evidence="2">HLG_WM_MAG_03</strain>
    </source>
</reference>
<dbReference type="InterPro" id="IPR014922">
    <property type="entry name" value="YdhG-like"/>
</dbReference>
<name>A0A6S6S9X9_9BACT</name>
<organism evidence="2">
    <name type="scientific">uncultured Sulfurovum sp</name>
    <dbReference type="NCBI Taxonomy" id="269237"/>
    <lineage>
        <taxon>Bacteria</taxon>
        <taxon>Pseudomonadati</taxon>
        <taxon>Campylobacterota</taxon>
        <taxon>Epsilonproteobacteria</taxon>
        <taxon>Campylobacterales</taxon>
        <taxon>Sulfurovaceae</taxon>
        <taxon>Sulfurovum</taxon>
        <taxon>environmental samples</taxon>
    </lineage>
</organism>
<evidence type="ECO:0000313" key="2">
    <source>
        <dbReference type="EMBL" id="CAA6801329.1"/>
    </source>
</evidence>
<dbReference type="Pfam" id="PF08818">
    <property type="entry name" value="DUF1801"/>
    <property type="match status" value="1"/>
</dbReference>
<dbReference type="SUPFAM" id="SSF159888">
    <property type="entry name" value="YdhG-like"/>
    <property type="match status" value="1"/>
</dbReference>